<reference evidence="1" key="1">
    <citation type="submission" date="2022-07" db="EMBL/GenBank/DDBJ databases">
        <title>Phylogenomic reconstructions and comparative analyses of Kickxellomycotina fungi.</title>
        <authorList>
            <person name="Reynolds N.K."/>
            <person name="Stajich J.E."/>
            <person name="Barry K."/>
            <person name="Grigoriev I.V."/>
            <person name="Crous P."/>
            <person name="Smith M.E."/>
        </authorList>
    </citation>
    <scope>NUCLEOTIDE SEQUENCE</scope>
    <source>
        <strain evidence="1">RSA 1196</strain>
    </source>
</reference>
<keyword evidence="1" id="KW-0808">Transferase</keyword>
<sequence length="221" mass="25434">MTLARRLQEVLPTITVMHQDDFYLPNSEIPVHAATGYDNWDCAESLDWPRFTQSIQHFRAHAKLPDYKVTEQPGTHGLPLDELTKAKGKELLAAQGFLIDGQINPLRILVVEGFLLHHDPEILKLFNSLIMLTTESDTLEKRRNSRPGGYSTTDGWWTEPADYFEKIVWPYYLKYQKMGNEYINRFPRLQLDSTESTVDQLVLDTLAYLTPKLTQCASSMD</sequence>
<accession>A0A9W8AVW5</accession>
<organism evidence="1 2">
    <name type="scientific">Dispira parvispora</name>
    <dbReference type="NCBI Taxonomy" id="1520584"/>
    <lineage>
        <taxon>Eukaryota</taxon>
        <taxon>Fungi</taxon>
        <taxon>Fungi incertae sedis</taxon>
        <taxon>Zoopagomycota</taxon>
        <taxon>Kickxellomycotina</taxon>
        <taxon>Dimargaritomycetes</taxon>
        <taxon>Dimargaritales</taxon>
        <taxon>Dimargaritaceae</taxon>
        <taxon>Dispira</taxon>
    </lineage>
</organism>
<dbReference type="Proteomes" id="UP001150925">
    <property type="component" value="Unassembled WGS sequence"/>
</dbReference>
<dbReference type="SUPFAM" id="SSF52540">
    <property type="entry name" value="P-loop containing nucleoside triphosphate hydrolases"/>
    <property type="match status" value="1"/>
</dbReference>
<evidence type="ECO:0000313" key="2">
    <source>
        <dbReference type="Proteomes" id="UP001150925"/>
    </source>
</evidence>
<dbReference type="GO" id="GO:0016301">
    <property type="term" value="F:kinase activity"/>
    <property type="evidence" value="ECO:0007669"/>
    <property type="project" value="UniProtKB-KW"/>
</dbReference>
<keyword evidence="2" id="KW-1185">Reference proteome</keyword>
<proteinExistence type="predicted"/>
<dbReference type="Gene3D" id="3.40.50.300">
    <property type="entry name" value="P-loop containing nucleotide triphosphate hydrolases"/>
    <property type="match status" value="1"/>
</dbReference>
<comment type="caution">
    <text evidence="1">The sequence shown here is derived from an EMBL/GenBank/DDBJ whole genome shotgun (WGS) entry which is preliminary data.</text>
</comment>
<protein>
    <submittedName>
        <fullName evidence="1">Ribosylnicotinamide kinase</fullName>
    </submittedName>
</protein>
<keyword evidence="1" id="KW-0418">Kinase</keyword>
<dbReference type="InterPro" id="IPR027417">
    <property type="entry name" value="P-loop_NTPase"/>
</dbReference>
<name>A0A9W8AVW5_9FUNG</name>
<dbReference type="AlphaFoldDB" id="A0A9W8AVW5"/>
<dbReference type="EMBL" id="JANBPY010000671">
    <property type="protein sequence ID" value="KAJ1964700.1"/>
    <property type="molecule type" value="Genomic_DNA"/>
</dbReference>
<dbReference type="OrthoDB" id="10041966at2759"/>
<evidence type="ECO:0000313" key="1">
    <source>
        <dbReference type="EMBL" id="KAJ1964700.1"/>
    </source>
</evidence>
<gene>
    <name evidence="1" type="primary">NRK1</name>
    <name evidence="1" type="ORF">IWQ62_002861</name>
</gene>